<sequence length="64" mass="7234">MEYSIGQPVAFEMYDGLFKDFIVTTGIIECNIFGRLWSIKPDSHLRLSGGSVILHEDSFGLLLR</sequence>
<dbReference type="EMBL" id="LAZR01007662">
    <property type="protein sequence ID" value="KKM83795.1"/>
    <property type="molecule type" value="Genomic_DNA"/>
</dbReference>
<protein>
    <submittedName>
        <fullName evidence="1">Uncharacterized protein</fullName>
    </submittedName>
</protein>
<name>A0A0F9N529_9ZZZZ</name>
<evidence type="ECO:0000313" key="1">
    <source>
        <dbReference type="EMBL" id="KKM83795.1"/>
    </source>
</evidence>
<accession>A0A0F9N529</accession>
<gene>
    <name evidence="1" type="ORF">LCGC14_1305730</name>
</gene>
<reference evidence="1" key="1">
    <citation type="journal article" date="2015" name="Nature">
        <title>Complex archaea that bridge the gap between prokaryotes and eukaryotes.</title>
        <authorList>
            <person name="Spang A."/>
            <person name="Saw J.H."/>
            <person name="Jorgensen S.L."/>
            <person name="Zaremba-Niedzwiedzka K."/>
            <person name="Martijn J."/>
            <person name="Lind A.E."/>
            <person name="van Eijk R."/>
            <person name="Schleper C."/>
            <person name="Guy L."/>
            <person name="Ettema T.J."/>
        </authorList>
    </citation>
    <scope>NUCLEOTIDE SEQUENCE</scope>
</reference>
<dbReference type="AlphaFoldDB" id="A0A0F9N529"/>
<proteinExistence type="predicted"/>
<organism evidence="1">
    <name type="scientific">marine sediment metagenome</name>
    <dbReference type="NCBI Taxonomy" id="412755"/>
    <lineage>
        <taxon>unclassified sequences</taxon>
        <taxon>metagenomes</taxon>
        <taxon>ecological metagenomes</taxon>
    </lineage>
</organism>
<comment type="caution">
    <text evidence="1">The sequence shown here is derived from an EMBL/GenBank/DDBJ whole genome shotgun (WGS) entry which is preliminary data.</text>
</comment>